<proteinExistence type="predicted"/>
<reference evidence="1 2" key="1">
    <citation type="journal article" date="2019" name="Sci. Rep.">
        <title>Extended insight into the Mycobacterium chelonae-abscessus complex through whole genome sequencing of Mycobacterium salmoniphilum outbreak and Mycobacterium salmoniphilum-like strains.</title>
        <authorList>
            <person name="Behra P.R.K."/>
            <person name="Das S."/>
            <person name="Pettersson B.M.F."/>
            <person name="Shirreff L."/>
            <person name="DuCote T."/>
            <person name="Jacobsson K.G."/>
            <person name="Ennis D.G."/>
            <person name="Kirsebom L.A."/>
        </authorList>
    </citation>
    <scope>NUCLEOTIDE SEQUENCE [LARGE SCALE GENOMIC DNA]</scope>
    <source>
        <strain evidence="1 2">DE 4585</strain>
    </source>
</reference>
<accession>A0A4V3HY65</accession>
<dbReference type="Proteomes" id="UP000295117">
    <property type="component" value="Unassembled WGS sequence"/>
</dbReference>
<evidence type="ECO:0000313" key="1">
    <source>
        <dbReference type="EMBL" id="TDZ80138.1"/>
    </source>
</evidence>
<dbReference type="RefSeq" id="WP_134072698.1">
    <property type="nucleotide sequence ID" value="NZ_PECH01000008.1"/>
</dbReference>
<evidence type="ECO:0008006" key="3">
    <source>
        <dbReference type="Google" id="ProtNLM"/>
    </source>
</evidence>
<comment type="caution">
    <text evidence="1">The sequence shown here is derived from an EMBL/GenBank/DDBJ whole genome shotgun (WGS) entry which is preliminary data.</text>
</comment>
<evidence type="ECO:0000313" key="2">
    <source>
        <dbReference type="Proteomes" id="UP000295117"/>
    </source>
</evidence>
<dbReference type="AlphaFoldDB" id="A0A4V3HY65"/>
<organism evidence="1 2">
    <name type="scientific">Mycobacteroides salmoniphilum</name>
    <dbReference type="NCBI Taxonomy" id="404941"/>
    <lineage>
        <taxon>Bacteria</taxon>
        <taxon>Bacillati</taxon>
        <taxon>Actinomycetota</taxon>
        <taxon>Actinomycetes</taxon>
        <taxon>Mycobacteriales</taxon>
        <taxon>Mycobacteriaceae</taxon>
        <taxon>Mycobacteroides</taxon>
    </lineage>
</organism>
<protein>
    <recommendedName>
        <fullName evidence="3">DUF4145 domain-containing protein</fullName>
    </recommendedName>
</protein>
<sequence>MFPLDPKTVERLARIIVDIDGPYSRTGRELEQLLRHAGWKDPSEYDGSSRITWLTEQIEDRTSQRDDIERLLCRVCDPLEYDDGAAASEAFRDAVNEILRPEQLEVTNIAGRPVVAELERNGRTSAHSEPHDLDNRIRELVREQRSADVLLGRITEARICQHGGAYTMAVIAIGSFVEGLLYTILTERDEDARNNRFIDPNGNQVKNTRPPLATLIDTAHHLGWIQFDAMQFMHTVRNFRNFIHPRQELVDLPAFDDDSVGLCWAPLHAMLNDLEQQLLEA</sequence>
<name>A0A4V3HY65_9MYCO</name>
<gene>
    <name evidence="1" type="ORF">DE4585_03889</name>
</gene>
<dbReference type="EMBL" id="PECH01000008">
    <property type="protein sequence ID" value="TDZ80138.1"/>
    <property type="molecule type" value="Genomic_DNA"/>
</dbReference>